<protein>
    <submittedName>
        <fullName evidence="3">EF-hand domain-containing protein</fullName>
    </submittedName>
</protein>
<dbReference type="WBParaSite" id="maker-uti_cns_0010400-snap-gene-0.5-mRNA-1">
    <property type="protein sequence ID" value="maker-uti_cns_0010400-snap-gene-0.5-mRNA-1"/>
    <property type="gene ID" value="maker-uti_cns_0010400-snap-gene-0.5"/>
</dbReference>
<proteinExistence type="predicted"/>
<evidence type="ECO:0000313" key="2">
    <source>
        <dbReference type="Proteomes" id="UP000095280"/>
    </source>
</evidence>
<feature type="region of interest" description="Disordered" evidence="1">
    <location>
        <begin position="82"/>
        <end position="124"/>
    </location>
</feature>
<keyword evidence="2" id="KW-1185">Reference proteome</keyword>
<dbReference type="AlphaFoldDB" id="A0A1I8I6Q9"/>
<feature type="compositionally biased region" description="Polar residues" evidence="1">
    <location>
        <begin position="91"/>
        <end position="100"/>
    </location>
</feature>
<sequence>MNDAPEDSPIPLSPEFAGFIHTNKYTDVIESIGWELNDQQKLELLQKLQQLHPDGLNFEQLNEEIDHFSNSIEEQADLDLAPEADDISPKAASSNRQSPIENLEIVSADELADSNERQATEPLP</sequence>
<organism evidence="2 3">
    <name type="scientific">Macrostomum lignano</name>
    <dbReference type="NCBI Taxonomy" id="282301"/>
    <lineage>
        <taxon>Eukaryota</taxon>
        <taxon>Metazoa</taxon>
        <taxon>Spiralia</taxon>
        <taxon>Lophotrochozoa</taxon>
        <taxon>Platyhelminthes</taxon>
        <taxon>Rhabditophora</taxon>
        <taxon>Macrostomorpha</taxon>
        <taxon>Macrostomida</taxon>
        <taxon>Macrostomidae</taxon>
        <taxon>Macrostomum</taxon>
    </lineage>
</organism>
<reference evidence="3" key="1">
    <citation type="submission" date="2016-11" db="UniProtKB">
        <authorList>
            <consortium name="WormBaseParasite"/>
        </authorList>
    </citation>
    <scope>IDENTIFICATION</scope>
</reference>
<feature type="compositionally biased region" description="Basic and acidic residues" evidence="1">
    <location>
        <begin position="114"/>
        <end position="124"/>
    </location>
</feature>
<evidence type="ECO:0000256" key="1">
    <source>
        <dbReference type="SAM" id="MobiDB-lite"/>
    </source>
</evidence>
<dbReference type="Proteomes" id="UP000095280">
    <property type="component" value="Unplaced"/>
</dbReference>
<name>A0A1I8I6Q9_9PLAT</name>
<accession>A0A1I8I6Q9</accession>
<evidence type="ECO:0000313" key="3">
    <source>
        <dbReference type="WBParaSite" id="maker-uti_cns_0010400-snap-gene-0.5-mRNA-1"/>
    </source>
</evidence>